<evidence type="ECO:0000313" key="3">
    <source>
        <dbReference type="EMBL" id="GJJ72730.1"/>
    </source>
</evidence>
<feature type="compositionally biased region" description="Polar residues" evidence="2">
    <location>
        <begin position="1086"/>
        <end position="1095"/>
    </location>
</feature>
<dbReference type="InterPro" id="IPR008862">
    <property type="entry name" value="Tcp11"/>
</dbReference>
<protein>
    <submittedName>
        <fullName evidence="3">Uncharacterized protein</fullName>
    </submittedName>
</protein>
<feature type="compositionally biased region" description="Gly residues" evidence="2">
    <location>
        <begin position="873"/>
        <end position="887"/>
    </location>
</feature>
<feature type="region of interest" description="Disordered" evidence="2">
    <location>
        <begin position="866"/>
        <end position="891"/>
    </location>
</feature>
<dbReference type="GO" id="GO:0010737">
    <property type="term" value="P:protein kinase A signaling"/>
    <property type="evidence" value="ECO:0007669"/>
    <property type="project" value="TreeGrafter"/>
</dbReference>
<evidence type="ECO:0000256" key="1">
    <source>
        <dbReference type="ARBA" id="ARBA00010954"/>
    </source>
</evidence>
<feature type="compositionally biased region" description="Polar residues" evidence="2">
    <location>
        <begin position="716"/>
        <end position="728"/>
    </location>
</feature>
<dbReference type="Proteomes" id="UP000827284">
    <property type="component" value="Unassembled WGS sequence"/>
</dbReference>
<keyword evidence="4" id="KW-1185">Reference proteome</keyword>
<gene>
    <name evidence="3" type="ORF">EMPS_05088</name>
</gene>
<feature type="compositionally biased region" description="Low complexity" evidence="2">
    <location>
        <begin position="1640"/>
        <end position="1653"/>
    </location>
</feature>
<dbReference type="OrthoDB" id="276323at2759"/>
<name>A0A9P3LWE4_9FUNG</name>
<feature type="region of interest" description="Disordered" evidence="2">
    <location>
        <begin position="1"/>
        <end position="166"/>
    </location>
</feature>
<sequence length="1696" mass="184365">MKTFRKQKDRKQPSSSSVTQPRSTHPSPRLPRDSDARFASSSSTTASPPSLLKKSFISRSPHFHPNARTSSQKRHGRSAASRVRGKHGAVKAAASHRRYSHPQSRSDNVNSPNSMNEHSTRSSKLRSYMQQRRLRLRRRLSGQQDLVSSSDASSLDGGDHIDPAGNNINMEGLVDPFMSPEQYREYMWKLEQRLWERTQSAAKSRTEFLMERRLSASERFGHVQRVVLQRQQEQEQHRRKVREELDQKMKRAVARKAAFLEAAIENDPSRRFRRRSSSGAGSSSDSGTKTDDNNKGKSLSSGAKDLKVEGGSTKNSGVVMEKDMTKRPKEGAKGSGEEAARAAAGAAAADHLISKDTTTKDTSAARPAGAHVNTITKKTTTTGATGAITIRKDDLARDAAILQDSDRGQNNDTIGSSVNASASESETREVVYTTEAWQRTLLRNHFTSLRGMLMVFALHFSENYFKACGFDKAVAYLREVQTEAIDEVICRLSDCSDQFRGSYEKQKKNCVRVFLSAYMVVHYPNDIRTGPAELPNETGASLHDDSFAELDNAAKAFLDALKTWVELDESKIAQDRPADHPASPTSPAQSTASGDTLDSCDVNDWRNVAFKRNFEQAWHRYYNMFNTWKAQDASRLVATIVKHAQEIMAIWQSIRGNPETQREWEPKIESQRRDLTRKAVQLEGRQGEDKINAVFGEFVQNTVRQPRPIAPKPVATKSSGQGTSSTALAPTPAPVAEAMDVTESTNTAESMEGIVTVDSTVAMDTQSTEVTPGQPVTGAKKRQRKPSVAKKVKDIANENGTPESSAASVADSTEDTPQTKKPTLDKPIKKTSQQISSEFISGVKPPAQWTNLQLLHELCLDPKFKIEPKRPHAGGGPGSDLAGGEGGPSQSLEGRIRAMATKAYFDKIREDVDNGMLNKWITPLLTTIRQQLLDMVSPGSDFARQIEDSLDLDFVQQQVDQNSYDVHKALSNVLEWMGKLCAPIRDPALRRIKLDLKSVQQSGDSSSSHPKGPSTATSPTPKDIVSVLRSTLELLDEMLMDIANYRLTIARPSLEKQAIPYEQGAFGESLEKGETSLEKTMAWLQESASKYSRQSPPVSTTPEPTPTPGRVREKLNMQTSRYFEIFVNAVLDMLFGQEALDRYKNFPETFYLDQTRLSRYQNEIQAISMVAILMNLSNNVQPTLPEKDQAELQTQLFKLLEASSTRAETLAETIIEAKEKALLKTSAVTSPIRRVSIGAGDPSAGAASDVTSTAAQFLLSDEQKNYLQNSIKSAMSFESNLFAVLSQRLRQVMESFILLPLPGPKSALHPALEPRVLAKVGLGTLSDEIEKVGRPVRFLIKYNAQVYRKWYDSILREITSEKTAATSTPLPPSPLPRNAVAEQAAAPSVPSPSSPVLSERAPEPIVVPSSPLLTEAVATETEVSSSPSLTEAAVENPVAPSSPLLTEASDEQSAAIPSPILPSALMAEAAAEQPVVSSSPEPPVPQLNDIDIEPVDVASAPALSSSSWGDMGEDQAVAPSAASPPSLASTEAAPEQVVAPSSPTPSSPLLAEVSAEQPKVLSPPPPSSLYDMDVDVEQIEAASTPVPPSPLLSDTTAEQCEVSLSPLLTETTAEQPEASSSTQSPTPVLSPVKVEKAGASTSPSSPSSSSSSLSPPPSSEGDSPAAMDVSTPKPEVNDETLEPSSRLQSEGSLGPQ</sequence>
<feature type="compositionally biased region" description="Low complexity" evidence="2">
    <location>
        <begin position="999"/>
        <end position="1014"/>
    </location>
</feature>
<evidence type="ECO:0000256" key="2">
    <source>
        <dbReference type="SAM" id="MobiDB-lite"/>
    </source>
</evidence>
<feature type="compositionally biased region" description="Low complexity" evidence="2">
    <location>
        <begin position="277"/>
        <end position="287"/>
    </location>
</feature>
<feature type="region of interest" description="Disordered" evidence="2">
    <location>
        <begin position="999"/>
        <end position="1023"/>
    </location>
</feature>
<organism evidence="3 4">
    <name type="scientific">Entomortierella parvispora</name>
    <dbReference type="NCBI Taxonomy" id="205924"/>
    <lineage>
        <taxon>Eukaryota</taxon>
        <taxon>Fungi</taxon>
        <taxon>Fungi incertae sedis</taxon>
        <taxon>Mucoromycota</taxon>
        <taxon>Mortierellomycotina</taxon>
        <taxon>Mortierellomycetes</taxon>
        <taxon>Mortierellales</taxon>
        <taxon>Mortierellaceae</taxon>
        <taxon>Entomortierella</taxon>
    </lineage>
</organism>
<feature type="compositionally biased region" description="Polar residues" evidence="2">
    <location>
        <begin position="1682"/>
        <end position="1696"/>
    </location>
</feature>
<feature type="compositionally biased region" description="Low complexity" evidence="2">
    <location>
        <begin position="581"/>
        <end position="593"/>
    </location>
</feature>
<feature type="region of interest" description="Disordered" evidence="2">
    <location>
        <begin position="1417"/>
        <end position="1696"/>
    </location>
</feature>
<feature type="region of interest" description="Disordered" evidence="2">
    <location>
        <begin position="764"/>
        <end position="833"/>
    </location>
</feature>
<dbReference type="PANTHER" id="PTHR12832">
    <property type="entry name" value="TESTIS-SPECIFIC PROTEIN PBS13 T-COMPLEX 11"/>
    <property type="match status" value="1"/>
</dbReference>
<reference evidence="3" key="2">
    <citation type="journal article" date="2022" name="Microbiol. Resour. Announc.">
        <title>Whole-Genome Sequence of Entomortierella parvispora E1425, a Mucoromycotan Fungus Associated with Burkholderiaceae-Related Endosymbiotic Bacteria.</title>
        <authorList>
            <person name="Herlambang A."/>
            <person name="Guo Y."/>
            <person name="Takashima Y."/>
            <person name="Narisawa K."/>
            <person name="Ohta H."/>
            <person name="Nishizawa T."/>
        </authorList>
    </citation>
    <scope>NUCLEOTIDE SEQUENCE</scope>
    <source>
        <strain evidence="3">E1425</strain>
    </source>
</reference>
<feature type="compositionally biased region" description="Polar residues" evidence="2">
    <location>
        <begin position="798"/>
        <end position="821"/>
    </location>
</feature>
<accession>A0A9P3LWE4</accession>
<feature type="compositionally biased region" description="Low complexity" evidence="2">
    <location>
        <begin position="145"/>
        <end position="156"/>
    </location>
</feature>
<feature type="region of interest" description="Disordered" evidence="2">
    <location>
        <begin position="265"/>
        <end position="367"/>
    </location>
</feature>
<feature type="compositionally biased region" description="Polar residues" evidence="2">
    <location>
        <begin position="13"/>
        <end position="26"/>
    </location>
</feature>
<comment type="similarity">
    <text evidence="1">Belongs to the TCP11 family.</text>
</comment>
<feature type="compositionally biased region" description="Low complexity" evidence="2">
    <location>
        <begin position="39"/>
        <end position="52"/>
    </location>
</feature>
<comment type="caution">
    <text evidence="3">The sequence shown here is derived from an EMBL/GenBank/DDBJ whole genome shotgun (WGS) entry which is preliminary data.</text>
</comment>
<feature type="compositionally biased region" description="Basic and acidic residues" evidence="2">
    <location>
        <begin position="320"/>
        <end position="340"/>
    </location>
</feature>
<feature type="region of interest" description="Disordered" evidence="2">
    <location>
        <begin position="704"/>
        <end position="751"/>
    </location>
</feature>
<dbReference type="EMBL" id="BQFW01000007">
    <property type="protein sequence ID" value="GJJ72730.1"/>
    <property type="molecule type" value="Genomic_DNA"/>
</dbReference>
<feature type="compositionally biased region" description="Low complexity" evidence="2">
    <location>
        <begin position="1516"/>
        <end position="1534"/>
    </location>
</feature>
<feature type="region of interest" description="Disordered" evidence="2">
    <location>
        <begin position="1363"/>
        <end position="1402"/>
    </location>
</feature>
<proteinExistence type="inferred from homology"/>
<reference evidence="3" key="1">
    <citation type="submission" date="2021-11" db="EMBL/GenBank/DDBJ databases">
        <authorList>
            <person name="Herlambang A."/>
            <person name="Guo Y."/>
            <person name="Takashima Y."/>
            <person name="Nishizawa T."/>
        </authorList>
    </citation>
    <scope>NUCLEOTIDE SEQUENCE</scope>
    <source>
        <strain evidence="3">E1425</strain>
    </source>
</reference>
<evidence type="ECO:0000313" key="4">
    <source>
        <dbReference type="Proteomes" id="UP000827284"/>
    </source>
</evidence>
<feature type="compositionally biased region" description="Polar residues" evidence="2">
    <location>
        <begin position="101"/>
        <end position="117"/>
    </location>
</feature>
<feature type="compositionally biased region" description="Polar residues" evidence="2">
    <location>
        <begin position="1606"/>
        <end position="1627"/>
    </location>
</feature>
<dbReference type="PANTHER" id="PTHR12832:SF11">
    <property type="entry name" value="LD23868P"/>
    <property type="match status" value="1"/>
</dbReference>
<feature type="compositionally biased region" description="Basic residues" evidence="2">
    <location>
        <begin position="71"/>
        <end position="100"/>
    </location>
</feature>
<feature type="compositionally biased region" description="Basic residues" evidence="2">
    <location>
        <begin position="779"/>
        <end position="790"/>
    </location>
</feature>
<feature type="compositionally biased region" description="Low complexity" evidence="2">
    <location>
        <begin position="1379"/>
        <end position="1388"/>
    </location>
</feature>
<feature type="region of interest" description="Disordered" evidence="2">
    <location>
        <begin position="574"/>
        <end position="597"/>
    </location>
</feature>
<dbReference type="Pfam" id="PF05794">
    <property type="entry name" value="Tcp11"/>
    <property type="match status" value="1"/>
</dbReference>
<feature type="region of interest" description="Disordered" evidence="2">
    <location>
        <begin position="1086"/>
        <end position="1111"/>
    </location>
</feature>